<proteinExistence type="predicted"/>
<evidence type="ECO:0000256" key="4">
    <source>
        <dbReference type="ARBA" id="ARBA00022777"/>
    </source>
</evidence>
<dbReference type="OrthoDB" id="21225at2759"/>
<reference evidence="9" key="1">
    <citation type="journal article" date="2018" name="Mol. Biol. Evol.">
        <title>Broad Genomic Sampling Reveals a Smut Pathogenic Ancestry of the Fungal Clade Ustilaginomycotina.</title>
        <authorList>
            <person name="Kijpornyongpan T."/>
            <person name="Mondo S.J."/>
            <person name="Barry K."/>
            <person name="Sandor L."/>
            <person name="Lee J."/>
            <person name="Lipzen A."/>
            <person name="Pangilinan J."/>
            <person name="LaButti K."/>
            <person name="Hainaut M."/>
            <person name="Henrissat B."/>
            <person name="Grigoriev I.V."/>
            <person name="Spatafora J.W."/>
            <person name="Aime M.C."/>
        </authorList>
    </citation>
    <scope>NUCLEOTIDE SEQUENCE [LARGE SCALE GENOMIC DNA]</scope>
    <source>
        <strain evidence="9">MCA 4198</strain>
    </source>
</reference>
<name>A0A316YGC5_9BASI</name>
<feature type="compositionally biased region" description="Basic and acidic residues" evidence="6">
    <location>
        <begin position="12"/>
        <end position="29"/>
    </location>
</feature>
<dbReference type="InterPro" id="IPR003661">
    <property type="entry name" value="HisK_dim/P_dom"/>
</dbReference>
<feature type="region of interest" description="Disordered" evidence="6">
    <location>
        <begin position="279"/>
        <end position="311"/>
    </location>
</feature>
<organism evidence="9 10">
    <name type="scientific">Acaromyces ingoldii</name>
    <dbReference type="NCBI Taxonomy" id="215250"/>
    <lineage>
        <taxon>Eukaryota</taxon>
        <taxon>Fungi</taxon>
        <taxon>Dikarya</taxon>
        <taxon>Basidiomycota</taxon>
        <taxon>Ustilaginomycotina</taxon>
        <taxon>Exobasidiomycetes</taxon>
        <taxon>Exobasidiales</taxon>
        <taxon>Cryptobasidiaceae</taxon>
        <taxon>Acaromyces</taxon>
    </lineage>
</organism>
<evidence type="ECO:0000313" key="9">
    <source>
        <dbReference type="EMBL" id="PWN86805.1"/>
    </source>
</evidence>
<dbReference type="InterPro" id="IPR036890">
    <property type="entry name" value="HATPase_C_sf"/>
</dbReference>
<dbReference type="Proteomes" id="UP000245768">
    <property type="component" value="Unassembled WGS sequence"/>
</dbReference>
<dbReference type="InterPro" id="IPR003594">
    <property type="entry name" value="HATPase_dom"/>
</dbReference>
<dbReference type="RefSeq" id="XP_025374003.1">
    <property type="nucleotide sequence ID" value="XM_025524550.1"/>
</dbReference>
<evidence type="ECO:0000256" key="1">
    <source>
        <dbReference type="ARBA" id="ARBA00000085"/>
    </source>
</evidence>
<feature type="domain" description="Histidine kinase" evidence="7">
    <location>
        <begin position="572"/>
        <end position="858"/>
    </location>
</feature>
<dbReference type="Pfam" id="PF02518">
    <property type="entry name" value="HATPase_c"/>
    <property type="match status" value="1"/>
</dbReference>
<feature type="region of interest" description="Disordered" evidence="6">
    <location>
        <begin position="755"/>
        <end position="779"/>
    </location>
</feature>
<dbReference type="GO" id="GO:0000155">
    <property type="term" value="F:phosphorelay sensor kinase activity"/>
    <property type="evidence" value="ECO:0007669"/>
    <property type="project" value="InterPro"/>
</dbReference>
<evidence type="ECO:0000259" key="7">
    <source>
        <dbReference type="PROSITE" id="PS50109"/>
    </source>
</evidence>
<evidence type="ECO:0000259" key="8">
    <source>
        <dbReference type="PROSITE" id="PS50110"/>
    </source>
</evidence>
<dbReference type="SUPFAM" id="SSF52172">
    <property type="entry name" value="CheY-like"/>
    <property type="match status" value="1"/>
</dbReference>
<dbReference type="CDD" id="cd00082">
    <property type="entry name" value="HisKA"/>
    <property type="match status" value="1"/>
</dbReference>
<dbReference type="Gene3D" id="3.30.565.10">
    <property type="entry name" value="Histidine kinase-like ATPase, C-terminal domain"/>
    <property type="match status" value="1"/>
</dbReference>
<keyword evidence="4" id="KW-0418">Kinase</keyword>
<feature type="modified residue" description="4-aspartylphosphate" evidence="5">
    <location>
        <position position="1076"/>
    </location>
</feature>
<dbReference type="GO" id="GO:0009927">
    <property type="term" value="F:histidine phosphotransfer kinase activity"/>
    <property type="evidence" value="ECO:0007669"/>
    <property type="project" value="TreeGrafter"/>
</dbReference>
<dbReference type="InterPro" id="IPR005467">
    <property type="entry name" value="His_kinase_dom"/>
</dbReference>
<evidence type="ECO:0000256" key="6">
    <source>
        <dbReference type="SAM" id="MobiDB-lite"/>
    </source>
</evidence>
<dbReference type="GO" id="GO:0005886">
    <property type="term" value="C:plasma membrane"/>
    <property type="evidence" value="ECO:0007669"/>
    <property type="project" value="TreeGrafter"/>
</dbReference>
<keyword evidence="10" id="KW-1185">Reference proteome</keyword>
<dbReference type="GeneID" id="37046466"/>
<dbReference type="Pfam" id="PF00072">
    <property type="entry name" value="Response_reg"/>
    <property type="match status" value="1"/>
</dbReference>
<comment type="catalytic activity">
    <reaction evidence="1">
        <text>ATP + protein L-histidine = ADP + protein N-phospho-L-histidine.</text>
        <dbReference type="EC" id="2.7.13.3"/>
    </reaction>
</comment>
<dbReference type="Gene3D" id="3.40.50.2300">
    <property type="match status" value="1"/>
</dbReference>
<dbReference type="InParanoid" id="A0A316YGC5"/>
<dbReference type="STRING" id="215250.A0A316YGC5"/>
<evidence type="ECO:0000313" key="10">
    <source>
        <dbReference type="Proteomes" id="UP000245768"/>
    </source>
</evidence>
<keyword evidence="5" id="KW-0597">Phosphoprotein</keyword>
<dbReference type="PROSITE" id="PS50109">
    <property type="entry name" value="HIS_KIN"/>
    <property type="match status" value="1"/>
</dbReference>
<gene>
    <name evidence="9" type="ORF">FA10DRAFT_297854</name>
</gene>
<feature type="compositionally biased region" description="Low complexity" evidence="6">
    <location>
        <begin position="756"/>
        <end position="774"/>
    </location>
</feature>
<feature type="domain" description="Response regulatory" evidence="8">
    <location>
        <begin position="1027"/>
        <end position="1142"/>
    </location>
</feature>
<keyword evidence="3" id="KW-0808">Transferase</keyword>
<accession>A0A316YGC5</accession>
<protein>
    <recommendedName>
        <fullName evidence="2">histidine kinase</fullName>
        <ecNumber evidence="2">2.7.13.3</ecNumber>
    </recommendedName>
</protein>
<dbReference type="PROSITE" id="PS50110">
    <property type="entry name" value="RESPONSE_REGULATORY"/>
    <property type="match status" value="1"/>
</dbReference>
<dbReference type="SUPFAM" id="SSF55874">
    <property type="entry name" value="ATPase domain of HSP90 chaperone/DNA topoisomerase II/histidine kinase"/>
    <property type="match status" value="1"/>
</dbReference>
<dbReference type="InterPro" id="IPR011006">
    <property type="entry name" value="CheY-like_superfamily"/>
</dbReference>
<dbReference type="EC" id="2.7.13.3" evidence="2"/>
<dbReference type="InterPro" id="IPR001789">
    <property type="entry name" value="Sig_transdc_resp-reg_receiver"/>
</dbReference>
<evidence type="ECO:0000256" key="3">
    <source>
        <dbReference type="ARBA" id="ARBA00022679"/>
    </source>
</evidence>
<dbReference type="CDD" id="cd17546">
    <property type="entry name" value="REC_hyHK_CKI1_RcsC-like"/>
    <property type="match status" value="1"/>
</dbReference>
<dbReference type="SMART" id="SM00387">
    <property type="entry name" value="HATPase_c"/>
    <property type="match status" value="1"/>
</dbReference>
<sequence>MPLEEMDAGYAWHDDFAEQDRSDSADSGKEKKKRLEKSVVEEDHDPLCGCKLLGSTRHAIALTRRLLGEQSNHQLKIPADIFETKATLGSDCITLGVEDKRRRRAHHLRNFHALNEPEALREVLLHGLAFCPSGSLLACALYSDANQSMTPVQYAEITCTRSTCSSLVLMQADVQYIGFYASQKASAFASMPIHLPRLHKDYHYGSEAHVALNAQDSVVVGQLFLAVPRLDQTTLLQAAKSTAHLIQVALLTHHWKGVYQRRGLHATRCLELATIARQREEDKSPRHRSKRESAEASFVTTDSSPTGRIGEPQDEDVAILQKTCDTLLDALGAVSVCFWDTKLVRARKHRGRVPTLQPFTTLQQEEGWSALRPSPPTPPLETFQGLPHAAAAAKSVQLQKRSHSPTKGLPLIAEQEDGKPASAVRVRCFAGHEDEVPTVANRWQKAAVSDWLADISANAMGQVVCSDRVVLGEFSRNKHLIISSQLRPSLPCQLPDDVDAYVCVPMSTTLSKEHRSATMADLVLIVLLPGTHRRLTYAQACLVHSCATDSLLSLRERKCSEVKKLEQALLRSVQHNFRTPLHGIMGVIDYIRSTITAGQDAQTKMLDGLLASGQACATTLKSYLDDMLDLEASSATVNPALARPTAELERHNIFQLVEHLVLEEYERFKMRALYDAFDVPFDARQRQDDVEVLVSISTASPMAGSREAAEDAMKTDWLIHRDTVQRALRRLLSNAFRFTKSGYVHVDMRDLGPIQASESETTESETASSSLSSSDSDESSVKHAVRITITDTGKGMSRDFVSTMLAAPFAKEQPSMGGLGLGVSTAVSVLQRELAGTLHVSSEIDVGTTCDVVIPLRKLPLDWSESDPSLLPPSKTKPSGPVAIAFVQLERSRGLARIASQLRQYLIEALPQATFTSDAAQADHIILSEAAVAELSKPNGFAPHSSFIVITSRHATQKPQGLQHLQGHAVMPFLLPHGPTALAILKDFITGGQAGFKMHRPTSISRLATEPASNERPTLLTPRPPFRVLAVEDNPINMRLLTRLLKSMGIEFEEAHDGHEAVHKFIAFTPDVVLLDISLPVMDGFEACQEMRAHNTAARIVAITALGSSEDRTRGLDICGMTEWRTKPISISQLRRDLVRWREET</sequence>
<dbReference type="PANTHER" id="PTHR43047">
    <property type="entry name" value="TWO-COMPONENT HISTIDINE PROTEIN KINASE"/>
    <property type="match status" value="1"/>
</dbReference>
<dbReference type="EMBL" id="KZ819642">
    <property type="protein sequence ID" value="PWN86805.1"/>
    <property type="molecule type" value="Genomic_DNA"/>
</dbReference>
<dbReference type="SMART" id="SM00448">
    <property type="entry name" value="REC"/>
    <property type="match status" value="1"/>
</dbReference>
<feature type="region of interest" description="Disordered" evidence="6">
    <location>
        <begin position="1"/>
        <end position="38"/>
    </location>
</feature>
<evidence type="ECO:0000256" key="2">
    <source>
        <dbReference type="ARBA" id="ARBA00012438"/>
    </source>
</evidence>
<evidence type="ECO:0000256" key="5">
    <source>
        <dbReference type="PROSITE-ProRule" id="PRU00169"/>
    </source>
</evidence>
<dbReference type="Gene3D" id="1.10.287.130">
    <property type="match status" value="1"/>
</dbReference>
<dbReference type="AlphaFoldDB" id="A0A316YGC5"/>
<dbReference type="PANTHER" id="PTHR43047:SF72">
    <property type="entry name" value="OSMOSENSING HISTIDINE PROTEIN KINASE SLN1"/>
    <property type="match status" value="1"/>
</dbReference>